<proteinExistence type="predicted"/>
<dbReference type="InterPro" id="IPR032823">
    <property type="entry name" value="BCA_ABC_TP_C"/>
</dbReference>
<evidence type="ECO:0000256" key="8">
    <source>
        <dbReference type="ARBA" id="ARBA00023136"/>
    </source>
</evidence>
<dbReference type="Pfam" id="PF12399">
    <property type="entry name" value="BCA_ABC_TP_C"/>
    <property type="match status" value="1"/>
</dbReference>
<dbReference type="FunFam" id="3.40.50.300:FF:000421">
    <property type="entry name" value="Branched-chain amino acid ABC transporter ATP-binding protein"/>
    <property type="match status" value="1"/>
</dbReference>
<feature type="transmembrane region" description="Helical" evidence="9">
    <location>
        <begin position="59"/>
        <end position="77"/>
    </location>
</feature>
<keyword evidence="12" id="KW-1185">Reference proteome</keyword>
<dbReference type="SUPFAM" id="SSF52540">
    <property type="entry name" value="P-loop containing nucleoside triphosphate hydrolases"/>
    <property type="match status" value="1"/>
</dbReference>
<dbReference type="Pfam" id="PF00005">
    <property type="entry name" value="ABC_tran"/>
    <property type="match status" value="1"/>
</dbReference>
<keyword evidence="5" id="KW-0547">Nucleotide-binding</keyword>
<dbReference type="CDD" id="cd06581">
    <property type="entry name" value="TM_PBP1_LivM_like"/>
    <property type="match status" value="1"/>
</dbReference>
<dbReference type="Pfam" id="PF02653">
    <property type="entry name" value="BPD_transp_2"/>
    <property type="match status" value="1"/>
</dbReference>
<evidence type="ECO:0000256" key="6">
    <source>
        <dbReference type="ARBA" id="ARBA00022840"/>
    </source>
</evidence>
<dbReference type="InterPro" id="IPR001851">
    <property type="entry name" value="ABC_transp_permease"/>
</dbReference>
<feature type="transmembrane region" description="Helical" evidence="9">
    <location>
        <begin position="154"/>
        <end position="174"/>
    </location>
</feature>
<evidence type="ECO:0000256" key="4">
    <source>
        <dbReference type="ARBA" id="ARBA00022692"/>
    </source>
</evidence>
<evidence type="ECO:0000259" key="10">
    <source>
        <dbReference type="PROSITE" id="PS50893"/>
    </source>
</evidence>
<dbReference type="AlphaFoldDB" id="A0A317MSI7"/>
<dbReference type="InterPro" id="IPR043428">
    <property type="entry name" value="LivM-like"/>
</dbReference>
<dbReference type="PANTHER" id="PTHR45772">
    <property type="entry name" value="CONSERVED COMPONENT OF ABC TRANSPORTER FOR NATURAL AMINO ACIDS-RELATED"/>
    <property type="match status" value="1"/>
</dbReference>
<evidence type="ECO:0000256" key="9">
    <source>
        <dbReference type="SAM" id="Phobius"/>
    </source>
</evidence>
<dbReference type="CDD" id="cd03219">
    <property type="entry name" value="ABC_Mj1267_LivG_branched"/>
    <property type="match status" value="1"/>
</dbReference>
<feature type="transmembrane region" description="Helical" evidence="9">
    <location>
        <begin position="7"/>
        <end position="27"/>
    </location>
</feature>
<dbReference type="OrthoDB" id="9805514at2"/>
<sequence length="595" mass="63453">MNTRRLQWLLFAWFFVFPFLPLPPYWITIGNYIGLYAIVALGLVLLTGIGGLTSFGQAAFVGLGAYTTAYLSGVLGVSPWLGLPAGLLVSGLSAALIGSVTVRLSGHFLPLATIAWGLSLYYLFGTLEFLGKYDGLSGIPPLALFGLDLSAPEAMYGLIWLCLGGCLWLVLNLLDSRSGRAIRALASGRTMPEAMGVDTAQYKILIFVLAALMASLSGWLYAHLQRSVSATPFGLNMGIEYLFMAVVGGIGQVWGAILGAAVMTGLKSQLQDWLPRLFGSQGNFELVVFGVMIVLLLLWARQGLWPWLAGAWARWQPPAPLPLAPASAPAGYAGLARRSKPAPGSLLLDVDAARKAFGGLLAVKDMSFALRAGDVVGLIGPNGAGKSTMFNLLSGVLPPSGGAIRFCGERIDGLGARRIMELGIGRSFQHVHLLAQRSVLENVALGAHRRGHAGPLAAALHLERHEEARLLHLAAEQIRRCGLAEHMYTPAGSLALGQQRIVEIARALCSDPLLLLLDEPAAGLRLQEKQALAGLIRQLKAEGMAVLLVEHDMDFVMDLTDRLVVMEFGSKLAEGLPEVVRNDAAVLAAYLGGIE</sequence>
<evidence type="ECO:0000313" key="11">
    <source>
        <dbReference type="EMBL" id="PWV60114.1"/>
    </source>
</evidence>
<keyword evidence="4 9" id="KW-0812">Transmembrane</keyword>
<dbReference type="InterPro" id="IPR003439">
    <property type="entry name" value="ABC_transporter-like_ATP-bd"/>
</dbReference>
<feature type="transmembrane region" description="Helical" evidence="9">
    <location>
        <begin position="242"/>
        <end position="266"/>
    </location>
</feature>
<feature type="transmembrane region" description="Helical" evidence="9">
    <location>
        <begin position="204"/>
        <end position="222"/>
    </location>
</feature>
<keyword evidence="8 9" id="KW-0472">Membrane</keyword>
<reference evidence="11 12" key="1">
    <citation type="submission" date="2018-05" db="EMBL/GenBank/DDBJ databases">
        <title>Genomic Encyclopedia of Type Strains, Phase IV (KMG-IV): sequencing the most valuable type-strain genomes for metagenomic binning, comparative biology and taxonomic classification.</title>
        <authorList>
            <person name="Goeker M."/>
        </authorList>
    </citation>
    <scope>NUCLEOTIDE SEQUENCE [LARGE SCALE GENOMIC DNA]</scope>
    <source>
        <strain evidence="11 12">DSM 23606</strain>
    </source>
</reference>
<feature type="transmembrane region" description="Helical" evidence="9">
    <location>
        <begin position="286"/>
        <end position="308"/>
    </location>
</feature>
<protein>
    <submittedName>
        <fullName evidence="11">Branched-chain amino acid transport system permease protein</fullName>
    </submittedName>
</protein>
<feature type="domain" description="ABC transporter" evidence="10">
    <location>
        <begin position="348"/>
        <end position="593"/>
    </location>
</feature>
<evidence type="ECO:0000256" key="3">
    <source>
        <dbReference type="ARBA" id="ARBA00022475"/>
    </source>
</evidence>
<dbReference type="GO" id="GO:0015658">
    <property type="term" value="F:branched-chain amino acid transmembrane transporter activity"/>
    <property type="evidence" value="ECO:0007669"/>
    <property type="project" value="InterPro"/>
</dbReference>
<dbReference type="PROSITE" id="PS50893">
    <property type="entry name" value="ABC_TRANSPORTER_2"/>
    <property type="match status" value="1"/>
</dbReference>
<evidence type="ECO:0000256" key="5">
    <source>
        <dbReference type="ARBA" id="ARBA00022741"/>
    </source>
</evidence>
<evidence type="ECO:0000256" key="1">
    <source>
        <dbReference type="ARBA" id="ARBA00004429"/>
    </source>
</evidence>
<keyword evidence="6" id="KW-0067">ATP-binding</keyword>
<dbReference type="InterPro" id="IPR027417">
    <property type="entry name" value="P-loop_NTPase"/>
</dbReference>
<keyword evidence="2" id="KW-0813">Transport</keyword>
<dbReference type="EMBL" id="QGTJ01000008">
    <property type="protein sequence ID" value="PWV60114.1"/>
    <property type="molecule type" value="Genomic_DNA"/>
</dbReference>
<evidence type="ECO:0000256" key="2">
    <source>
        <dbReference type="ARBA" id="ARBA00022448"/>
    </source>
</evidence>
<dbReference type="InterPro" id="IPR051120">
    <property type="entry name" value="ABC_AA/LPS_Transport"/>
</dbReference>
<evidence type="ECO:0000313" key="12">
    <source>
        <dbReference type="Proteomes" id="UP000246569"/>
    </source>
</evidence>
<dbReference type="SMART" id="SM00382">
    <property type="entry name" value="AAA"/>
    <property type="match status" value="1"/>
</dbReference>
<evidence type="ECO:0000256" key="7">
    <source>
        <dbReference type="ARBA" id="ARBA00022989"/>
    </source>
</evidence>
<feature type="transmembrane region" description="Helical" evidence="9">
    <location>
        <begin position="108"/>
        <end position="124"/>
    </location>
</feature>
<keyword evidence="7 9" id="KW-1133">Transmembrane helix</keyword>
<dbReference type="Gene3D" id="3.40.50.300">
    <property type="entry name" value="P-loop containing nucleotide triphosphate hydrolases"/>
    <property type="match status" value="1"/>
</dbReference>
<feature type="transmembrane region" description="Helical" evidence="9">
    <location>
        <begin position="83"/>
        <end position="101"/>
    </location>
</feature>
<comment type="caution">
    <text evidence="11">The sequence shown here is derived from an EMBL/GenBank/DDBJ whole genome shotgun (WGS) entry which is preliminary data.</text>
</comment>
<dbReference type="InterPro" id="IPR003593">
    <property type="entry name" value="AAA+_ATPase"/>
</dbReference>
<gene>
    <name evidence="11" type="ORF">C7443_10843</name>
</gene>
<dbReference type="PANTHER" id="PTHR45772:SF2">
    <property type="entry name" value="ABC TRANSPORTER ATP-BINDING PROTEIN"/>
    <property type="match status" value="1"/>
</dbReference>
<name>A0A317MSI7_9GAMM</name>
<dbReference type="GO" id="GO:0005524">
    <property type="term" value="F:ATP binding"/>
    <property type="evidence" value="ECO:0007669"/>
    <property type="project" value="UniProtKB-KW"/>
</dbReference>
<organism evidence="11 12">
    <name type="scientific">Plasticicumulans acidivorans</name>
    <dbReference type="NCBI Taxonomy" id="886464"/>
    <lineage>
        <taxon>Bacteria</taxon>
        <taxon>Pseudomonadati</taxon>
        <taxon>Pseudomonadota</taxon>
        <taxon>Gammaproteobacteria</taxon>
        <taxon>Candidatus Competibacteraceae</taxon>
        <taxon>Plasticicumulans</taxon>
    </lineage>
</organism>
<feature type="transmembrane region" description="Helical" evidence="9">
    <location>
        <begin position="33"/>
        <end position="52"/>
    </location>
</feature>
<comment type="subcellular location">
    <subcellularLocation>
        <location evidence="1">Cell inner membrane</location>
        <topology evidence="1">Multi-pass membrane protein</topology>
    </subcellularLocation>
</comment>
<dbReference type="GO" id="GO:0016887">
    <property type="term" value="F:ATP hydrolysis activity"/>
    <property type="evidence" value="ECO:0007669"/>
    <property type="project" value="InterPro"/>
</dbReference>
<dbReference type="Proteomes" id="UP000246569">
    <property type="component" value="Unassembled WGS sequence"/>
</dbReference>
<keyword evidence="3" id="KW-1003">Cell membrane</keyword>
<dbReference type="GO" id="GO:0005886">
    <property type="term" value="C:plasma membrane"/>
    <property type="evidence" value="ECO:0007669"/>
    <property type="project" value="UniProtKB-SubCell"/>
</dbReference>
<accession>A0A317MSI7</accession>
<dbReference type="RefSeq" id="WP_110019225.1">
    <property type="nucleotide sequence ID" value="NZ_QGTJ01000008.1"/>
</dbReference>